<name>A0A9P1FI24_9DINO</name>
<dbReference type="EMBL" id="CAMXCT020000309">
    <property type="protein sequence ID" value="CAL1130328.1"/>
    <property type="molecule type" value="Genomic_DNA"/>
</dbReference>
<evidence type="ECO:0000313" key="2">
    <source>
        <dbReference type="EMBL" id="CAI3976953.1"/>
    </source>
</evidence>
<feature type="region of interest" description="Disordered" evidence="1">
    <location>
        <begin position="61"/>
        <end position="98"/>
    </location>
</feature>
<protein>
    <submittedName>
        <fullName evidence="2">Uncharacterized protein</fullName>
    </submittedName>
</protein>
<reference evidence="2" key="1">
    <citation type="submission" date="2022-10" db="EMBL/GenBank/DDBJ databases">
        <authorList>
            <person name="Chen Y."/>
            <person name="Dougan E. K."/>
            <person name="Chan C."/>
            <person name="Rhodes N."/>
            <person name="Thang M."/>
        </authorList>
    </citation>
    <scope>NUCLEOTIDE SEQUENCE</scope>
</reference>
<dbReference type="EMBL" id="CAMXCT030000309">
    <property type="protein sequence ID" value="CAL4764265.1"/>
    <property type="molecule type" value="Genomic_DNA"/>
</dbReference>
<dbReference type="AlphaFoldDB" id="A0A9P1FI24"/>
<feature type="region of interest" description="Disordered" evidence="1">
    <location>
        <begin position="113"/>
        <end position="167"/>
    </location>
</feature>
<sequence>MPHASREVPLLEPSHMGQRMLEGKLEESMARIEGKLERLWSLALRQGLLLPSPGALGVRLVGPEDSFDSSRLNRRPSGASVGASPSPEMEAGHARRKVKPAWDMFQSMYMDKGVTRRRASLRKNDPKEKKKDEKKEAEKGQHAQVSSPKETSPVAPVEYWPTTPSFW</sequence>
<feature type="compositionally biased region" description="Low complexity" evidence="1">
    <location>
        <begin position="76"/>
        <end position="87"/>
    </location>
</feature>
<evidence type="ECO:0000256" key="1">
    <source>
        <dbReference type="SAM" id="MobiDB-lite"/>
    </source>
</evidence>
<feature type="compositionally biased region" description="Basic and acidic residues" evidence="1">
    <location>
        <begin position="122"/>
        <end position="141"/>
    </location>
</feature>
<dbReference type="EMBL" id="CAMXCT010000309">
    <property type="protein sequence ID" value="CAI3976953.1"/>
    <property type="molecule type" value="Genomic_DNA"/>
</dbReference>
<gene>
    <name evidence="2" type="ORF">C1SCF055_LOCUS5133</name>
</gene>
<accession>A0A9P1FI24</accession>
<comment type="caution">
    <text evidence="2">The sequence shown here is derived from an EMBL/GenBank/DDBJ whole genome shotgun (WGS) entry which is preliminary data.</text>
</comment>
<proteinExistence type="predicted"/>
<keyword evidence="4" id="KW-1185">Reference proteome</keyword>
<dbReference type="Proteomes" id="UP001152797">
    <property type="component" value="Unassembled WGS sequence"/>
</dbReference>
<evidence type="ECO:0000313" key="4">
    <source>
        <dbReference type="Proteomes" id="UP001152797"/>
    </source>
</evidence>
<evidence type="ECO:0000313" key="3">
    <source>
        <dbReference type="EMBL" id="CAL1130328.1"/>
    </source>
</evidence>
<organism evidence="2">
    <name type="scientific">Cladocopium goreaui</name>
    <dbReference type="NCBI Taxonomy" id="2562237"/>
    <lineage>
        <taxon>Eukaryota</taxon>
        <taxon>Sar</taxon>
        <taxon>Alveolata</taxon>
        <taxon>Dinophyceae</taxon>
        <taxon>Suessiales</taxon>
        <taxon>Symbiodiniaceae</taxon>
        <taxon>Cladocopium</taxon>
    </lineage>
</organism>
<reference evidence="3" key="2">
    <citation type="submission" date="2024-04" db="EMBL/GenBank/DDBJ databases">
        <authorList>
            <person name="Chen Y."/>
            <person name="Shah S."/>
            <person name="Dougan E. K."/>
            <person name="Thang M."/>
            <person name="Chan C."/>
        </authorList>
    </citation>
    <scope>NUCLEOTIDE SEQUENCE [LARGE SCALE GENOMIC DNA]</scope>
</reference>